<dbReference type="EMBL" id="JAINUL010000001">
    <property type="protein sequence ID" value="MCC0100286.1"/>
    <property type="molecule type" value="Genomic_DNA"/>
</dbReference>
<gene>
    <name evidence="3" type="ORF">K7B10_37015</name>
</gene>
<dbReference type="PANTHER" id="PTHR34580">
    <property type="match status" value="1"/>
</dbReference>
<dbReference type="Pfam" id="PF13280">
    <property type="entry name" value="WYL"/>
    <property type="match status" value="1"/>
</dbReference>
<evidence type="ECO:0000313" key="3">
    <source>
        <dbReference type="EMBL" id="MCC0100286.1"/>
    </source>
</evidence>
<dbReference type="PANTHER" id="PTHR34580:SF3">
    <property type="entry name" value="PROTEIN PAFB"/>
    <property type="match status" value="1"/>
</dbReference>
<dbReference type="Pfam" id="PF08279">
    <property type="entry name" value="HTH_11"/>
    <property type="match status" value="1"/>
</dbReference>
<feature type="domain" description="WYL" evidence="2">
    <location>
        <begin position="140"/>
        <end position="201"/>
    </location>
</feature>
<dbReference type="InterPro" id="IPR036388">
    <property type="entry name" value="WH-like_DNA-bd_sf"/>
</dbReference>
<dbReference type="SUPFAM" id="SSF46785">
    <property type="entry name" value="Winged helix' DNA-binding domain"/>
    <property type="match status" value="1"/>
</dbReference>
<name>A0ABS8EGK9_9ACTN</name>
<dbReference type="PROSITE" id="PS52050">
    <property type="entry name" value="WYL"/>
    <property type="match status" value="1"/>
</dbReference>
<evidence type="ECO:0000259" key="1">
    <source>
        <dbReference type="Pfam" id="PF08279"/>
    </source>
</evidence>
<protein>
    <submittedName>
        <fullName evidence="3">YafY family transcriptional regulator</fullName>
    </submittedName>
</protein>
<dbReference type="InterPro" id="IPR026881">
    <property type="entry name" value="WYL_dom"/>
</dbReference>
<feature type="domain" description="Helix-turn-helix type 11" evidence="1">
    <location>
        <begin position="6"/>
        <end position="62"/>
    </location>
</feature>
<dbReference type="Proteomes" id="UP001520654">
    <property type="component" value="Unassembled WGS sequence"/>
</dbReference>
<keyword evidence="4" id="KW-1185">Reference proteome</keyword>
<accession>A0ABS8EGK9</accession>
<dbReference type="RefSeq" id="WP_229343701.1">
    <property type="nucleotide sequence ID" value="NZ_JAINUL010000001.1"/>
</dbReference>
<evidence type="ECO:0000313" key="4">
    <source>
        <dbReference type="Proteomes" id="UP001520654"/>
    </source>
</evidence>
<reference evidence="3 4" key="1">
    <citation type="submission" date="2021-08" db="EMBL/GenBank/DDBJ databases">
        <title>Genomic Architecture of Streptomyces flavotricini NGL1 and Streptomyces erythrochromogenes HMS4 With Differential Plant Beneficial attributes and laccase production capabilities.</title>
        <authorList>
            <person name="Salwan R."/>
            <person name="Kaur R."/>
            <person name="Sharma V."/>
        </authorList>
    </citation>
    <scope>NUCLEOTIDE SEQUENCE [LARGE SCALE GENOMIC DNA]</scope>
    <source>
        <strain evidence="3 4">NGL1</strain>
    </source>
</reference>
<comment type="caution">
    <text evidence="3">The sequence shown here is derived from an EMBL/GenBank/DDBJ whole genome shotgun (WGS) entry which is preliminary data.</text>
</comment>
<sequence length="242" mass="26737">MNRTDRLYALVEELRAASPRPRSARWLAGRFDVSSRTIERDLNALQQSGVPIYAEPGRSGGYVLDKDHTLPPLTMTPAEATALAVALHALSGTPFAGDARSALRKVFAVMPRRERHATHELADRVRLADSQRQPTNVPHTLREALSTRQVLCLHYTDAQGAGTDRIVEPMGFLGGDHWYLIGWCRLRAAVRGFRLDRIRQAYALAETAPPRPVDLAAVDTLGWRFVSLGELVNTDIGLSPQA</sequence>
<dbReference type="InterPro" id="IPR051534">
    <property type="entry name" value="CBASS_pafABC_assoc_protein"/>
</dbReference>
<dbReference type="Gene3D" id="1.10.10.10">
    <property type="entry name" value="Winged helix-like DNA-binding domain superfamily/Winged helix DNA-binding domain"/>
    <property type="match status" value="1"/>
</dbReference>
<organism evidence="3 4">
    <name type="scientific">Streptomyces flavotricini</name>
    <dbReference type="NCBI Taxonomy" id="66888"/>
    <lineage>
        <taxon>Bacteria</taxon>
        <taxon>Bacillati</taxon>
        <taxon>Actinomycetota</taxon>
        <taxon>Actinomycetes</taxon>
        <taxon>Kitasatosporales</taxon>
        <taxon>Streptomycetaceae</taxon>
        <taxon>Streptomyces</taxon>
    </lineage>
</organism>
<dbReference type="InterPro" id="IPR013196">
    <property type="entry name" value="HTH_11"/>
</dbReference>
<dbReference type="InterPro" id="IPR036390">
    <property type="entry name" value="WH_DNA-bd_sf"/>
</dbReference>
<proteinExistence type="predicted"/>
<evidence type="ECO:0000259" key="2">
    <source>
        <dbReference type="Pfam" id="PF13280"/>
    </source>
</evidence>